<evidence type="ECO:0000313" key="1">
    <source>
        <dbReference type="EMBL" id="KZD66355.1"/>
    </source>
</evidence>
<organism evidence="1 2">
    <name type="scientific">Bacillus cereus</name>
    <dbReference type="NCBI Taxonomy" id="1396"/>
    <lineage>
        <taxon>Bacteria</taxon>
        <taxon>Bacillati</taxon>
        <taxon>Bacillota</taxon>
        <taxon>Bacilli</taxon>
        <taxon>Bacillales</taxon>
        <taxon>Bacillaceae</taxon>
        <taxon>Bacillus</taxon>
        <taxon>Bacillus cereus group</taxon>
    </lineage>
</organism>
<reference evidence="1 2" key="1">
    <citation type="submission" date="2015-09" db="EMBL/GenBank/DDBJ databases">
        <title>Bacillus cereus food isolates.</title>
        <authorList>
            <person name="Boekhorst J."/>
        </authorList>
    </citation>
    <scope>NUCLEOTIDE SEQUENCE [LARGE SCALE GENOMIC DNA]</scope>
    <source>
        <strain evidence="1 2">B4088</strain>
    </source>
</reference>
<sequence length="43" mass="4711">MYHFGLGCIILLICTLKAGVGHDNQNRTPKSFGTHPSKQKEAV</sequence>
<proteinExistence type="predicted"/>
<evidence type="ECO:0000313" key="2">
    <source>
        <dbReference type="Proteomes" id="UP000076482"/>
    </source>
</evidence>
<comment type="caution">
    <text evidence="1">The sequence shown here is derived from an EMBL/GenBank/DDBJ whole genome shotgun (WGS) entry which is preliminary data.</text>
</comment>
<name>A0A164P7A8_BACCE</name>
<gene>
    <name evidence="1" type="ORF">B4088_2471</name>
</gene>
<dbReference type="AlphaFoldDB" id="A0A164P7A8"/>
<accession>A0A164P7A8</accession>
<protein>
    <submittedName>
        <fullName evidence="1">Uncharacterized protein</fullName>
    </submittedName>
</protein>
<dbReference type="Proteomes" id="UP000076482">
    <property type="component" value="Unassembled WGS sequence"/>
</dbReference>
<dbReference type="EMBL" id="LJKE01000043">
    <property type="protein sequence ID" value="KZD66355.1"/>
    <property type="molecule type" value="Genomic_DNA"/>
</dbReference>